<sequence length="190" mass="20986">MGSSATTPGPQPAIIFPQTANTNTNIPQSQWPLVNYWADQWRSPNPDKSKECLALAVVASTLLAVDHHIAQRYFLLPGLTETVTDCFVLDVIYLVLPLKAVGLFAQGHLLMQHTELRSSAYSDQFKKHEPLYAGLIASCLVLATRALAPGCGLGLDLLLYSLESWFWVGYWFEWWTGFFSQSVLGGLGVV</sequence>
<evidence type="ECO:0000313" key="2">
    <source>
        <dbReference type="Proteomes" id="UP001444661"/>
    </source>
</evidence>
<accession>A0ABR1TZA4</accession>
<evidence type="ECO:0000313" key="1">
    <source>
        <dbReference type="EMBL" id="KAK8051019.1"/>
    </source>
</evidence>
<name>A0ABR1TZA4_9PEZI</name>
<gene>
    <name evidence="1" type="ORF">PG993_002404</name>
</gene>
<organism evidence="1 2">
    <name type="scientific">Apiospora rasikravindrae</name>
    <dbReference type="NCBI Taxonomy" id="990691"/>
    <lineage>
        <taxon>Eukaryota</taxon>
        <taxon>Fungi</taxon>
        <taxon>Dikarya</taxon>
        <taxon>Ascomycota</taxon>
        <taxon>Pezizomycotina</taxon>
        <taxon>Sordariomycetes</taxon>
        <taxon>Xylariomycetidae</taxon>
        <taxon>Amphisphaeriales</taxon>
        <taxon>Apiosporaceae</taxon>
        <taxon>Apiospora</taxon>
    </lineage>
</organism>
<dbReference type="Proteomes" id="UP001444661">
    <property type="component" value="Unassembled WGS sequence"/>
</dbReference>
<dbReference type="EMBL" id="JAQQWK010000002">
    <property type="protein sequence ID" value="KAK8051019.1"/>
    <property type="molecule type" value="Genomic_DNA"/>
</dbReference>
<protein>
    <submittedName>
        <fullName evidence="1">Uncharacterized protein</fullName>
    </submittedName>
</protein>
<keyword evidence="2" id="KW-1185">Reference proteome</keyword>
<comment type="caution">
    <text evidence="1">The sequence shown here is derived from an EMBL/GenBank/DDBJ whole genome shotgun (WGS) entry which is preliminary data.</text>
</comment>
<reference evidence="1 2" key="1">
    <citation type="submission" date="2023-01" db="EMBL/GenBank/DDBJ databases">
        <title>Analysis of 21 Apiospora genomes using comparative genomics revels a genus with tremendous synthesis potential of carbohydrate active enzymes and secondary metabolites.</title>
        <authorList>
            <person name="Sorensen T."/>
        </authorList>
    </citation>
    <scope>NUCLEOTIDE SEQUENCE [LARGE SCALE GENOMIC DNA]</scope>
    <source>
        <strain evidence="1 2">CBS 33761</strain>
    </source>
</reference>
<proteinExistence type="predicted"/>